<dbReference type="WBParaSite" id="SPAL_0000877700.1">
    <property type="protein sequence ID" value="SPAL_0000877700.1"/>
    <property type="gene ID" value="SPAL_0000877700"/>
</dbReference>
<evidence type="ECO:0000313" key="2">
    <source>
        <dbReference type="WBParaSite" id="SPAL_0000877700.1"/>
    </source>
</evidence>
<reference evidence="2" key="1">
    <citation type="submission" date="2017-02" db="UniProtKB">
        <authorList>
            <consortium name="WormBaseParasite"/>
        </authorList>
    </citation>
    <scope>IDENTIFICATION</scope>
</reference>
<sequence>MSVNDYLCLEDKNDISGRTKSVSSSEYNSESFVDNYAEDFGHLYQLLNSKIITREKKFERMVDNLEIMFEEKMDLVLKRLKKLENKLSENTCLRCQNLNHMVPIKQKMISSESNLLVESMKFMKI</sequence>
<dbReference type="Proteomes" id="UP000046392">
    <property type="component" value="Unplaced"/>
</dbReference>
<protein>
    <submittedName>
        <fullName evidence="2">Uncharacterized protein</fullName>
    </submittedName>
</protein>
<name>A0A0N5BSD3_STREA</name>
<dbReference type="AlphaFoldDB" id="A0A0N5BSD3"/>
<organism evidence="1 2">
    <name type="scientific">Strongyloides papillosus</name>
    <name type="common">Intestinal threadworm</name>
    <dbReference type="NCBI Taxonomy" id="174720"/>
    <lineage>
        <taxon>Eukaryota</taxon>
        <taxon>Metazoa</taxon>
        <taxon>Ecdysozoa</taxon>
        <taxon>Nematoda</taxon>
        <taxon>Chromadorea</taxon>
        <taxon>Rhabditida</taxon>
        <taxon>Tylenchina</taxon>
        <taxon>Panagrolaimomorpha</taxon>
        <taxon>Strongyloidoidea</taxon>
        <taxon>Strongyloididae</taxon>
        <taxon>Strongyloides</taxon>
    </lineage>
</organism>
<keyword evidence="1" id="KW-1185">Reference proteome</keyword>
<accession>A0A0N5BSD3</accession>
<evidence type="ECO:0000313" key="1">
    <source>
        <dbReference type="Proteomes" id="UP000046392"/>
    </source>
</evidence>
<proteinExistence type="predicted"/>